<evidence type="ECO:0000259" key="6">
    <source>
        <dbReference type="PROSITE" id="PS50850"/>
    </source>
</evidence>
<feature type="transmembrane region" description="Helical" evidence="5">
    <location>
        <begin position="93"/>
        <end position="111"/>
    </location>
</feature>
<dbReference type="Pfam" id="PF00083">
    <property type="entry name" value="Sugar_tr"/>
    <property type="match status" value="2"/>
</dbReference>
<accession>A0ABP7AFY0</accession>
<keyword evidence="4 5" id="KW-0472">Membrane</keyword>
<protein>
    <submittedName>
        <fullName evidence="7">Sialate:H+ symport family MFS transporter</fullName>
    </submittedName>
</protein>
<dbReference type="PROSITE" id="PS50850">
    <property type="entry name" value="MFS"/>
    <property type="match status" value="1"/>
</dbReference>
<reference evidence="8" key="1">
    <citation type="journal article" date="2019" name="Int. J. Syst. Evol. Microbiol.">
        <title>The Global Catalogue of Microorganisms (GCM) 10K type strain sequencing project: providing services to taxonomists for standard genome sequencing and annotation.</title>
        <authorList>
            <consortium name="The Broad Institute Genomics Platform"/>
            <consortium name="The Broad Institute Genome Sequencing Center for Infectious Disease"/>
            <person name="Wu L."/>
            <person name="Ma J."/>
        </authorList>
    </citation>
    <scope>NUCLEOTIDE SEQUENCE [LARGE SCALE GENOMIC DNA]</scope>
    <source>
        <strain evidence="8">JCM 16929</strain>
    </source>
</reference>
<evidence type="ECO:0000313" key="7">
    <source>
        <dbReference type="EMBL" id="GAA3631351.1"/>
    </source>
</evidence>
<dbReference type="Proteomes" id="UP001501490">
    <property type="component" value="Unassembled WGS sequence"/>
</dbReference>
<feature type="transmembrane region" description="Helical" evidence="5">
    <location>
        <begin position="26"/>
        <end position="49"/>
    </location>
</feature>
<dbReference type="InterPro" id="IPR020846">
    <property type="entry name" value="MFS_dom"/>
</dbReference>
<dbReference type="SUPFAM" id="SSF103473">
    <property type="entry name" value="MFS general substrate transporter"/>
    <property type="match status" value="1"/>
</dbReference>
<organism evidence="7 8">
    <name type="scientific">Microlunatus ginsengisoli</name>
    <dbReference type="NCBI Taxonomy" id="363863"/>
    <lineage>
        <taxon>Bacteria</taxon>
        <taxon>Bacillati</taxon>
        <taxon>Actinomycetota</taxon>
        <taxon>Actinomycetes</taxon>
        <taxon>Propionibacteriales</taxon>
        <taxon>Propionibacteriaceae</taxon>
        <taxon>Microlunatus</taxon>
    </lineage>
</organism>
<sequence length="438" mass="47232">MPGPTPSPTAGESVQRGPLSHDQRNAFVAAFLGWTMDAFDYFIVVLVYADIAKEFGVPLTQMAFITTVTLLMRPVGALIFGTWADRIGRRIPLIVDVCFYSLVGFLCAFAPNFTVLLILRLLYGIGMGGEWGLGAALAMEKIPTHRRGFFSGLLQEGYSFGYLLAAVVYLILHEAFGLGWRWLFAFSILPALITLIIRSRVKESEVWETAKERKISTQTSAAKVFANPAIVRRFIFLILLMTAFNWMSHGTQDVYPTFLKETSDGGAGLAASTALIIAIIYNIGAIIGGLVFGSLSERFGRRRIIVFCAVLGLPIVPIFAFSHTAGMLALGSFLMQLMVQGAWGVIPAHLTELSPDEIRGFYPGVTYQLGNCLAAFNLPIQQALAASHGYPFALAVTIVPVLIAVALLTAFGPEARGVKFGSAESSALAAAGTRSSTG</sequence>
<feature type="domain" description="Major facilitator superfamily (MFS) profile" evidence="6">
    <location>
        <begin position="26"/>
        <end position="416"/>
    </location>
</feature>
<dbReference type="CDD" id="cd17316">
    <property type="entry name" value="MFS_SV2_like"/>
    <property type="match status" value="1"/>
</dbReference>
<dbReference type="InterPro" id="IPR036259">
    <property type="entry name" value="MFS_trans_sf"/>
</dbReference>
<evidence type="ECO:0000256" key="3">
    <source>
        <dbReference type="ARBA" id="ARBA00022989"/>
    </source>
</evidence>
<gene>
    <name evidence="7" type="ORF">GCM10022236_37410</name>
</gene>
<feature type="transmembrane region" description="Helical" evidence="5">
    <location>
        <begin position="392"/>
        <end position="411"/>
    </location>
</feature>
<keyword evidence="3 5" id="KW-1133">Transmembrane helix</keyword>
<evidence type="ECO:0000256" key="4">
    <source>
        <dbReference type="ARBA" id="ARBA00023136"/>
    </source>
</evidence>
<dbReference type="RefSeq" id="WP_344807394.1">
    <property type="nucleotide sequence ID" value="NZ_BAABAB010000028.1"/>
</dbReference>
<comment type="caution">
    <text evidence="7">The sequence shown here is derived from an EMBL/GenBank/DDBJ whole genome shotgun (WGS) entry which is preliminary data.</text>
</comment>
<feature type="transmembrane region" description="Helical" evidence="5">
    <location>
        <begin position="230"/>
        <end position="247"/>
    </location>
</feature>
<comment type="subcellular location">
    <subcellularLocation>
        <location evidence="1">Cell membrane</location>
        <topology evidence="1">Multi-pass membrane protein</topology>
    </subcellularLocation>
</comment>
<feature type="transmembrane region" description="Helical" evidence="5">
    <location>
        <begin position="149"/>
        <end position="172"/>
    </location>
</feature>
<feature type="transmembrane region" description="Helical" evidence="5">
    <location>
        <begin position="304"/>
        <end position="321"/>
    </location>
</feature>
<dbReference type="Gene3D" id="1.20.1250.20">
    <property type="entry name" value="MFS general substrate transporter like domains"/>
    <property type="match status" value="2"/>
</dbReference>
<keyword evidence="2 5" id="KW-0812">Transmembrane</keyword>
<dbReference type="PANTHER" id="PTHR23508">
    <property type="entry name" value="CARBOXYLIC ACID TRANSPORTER PROTEIN HOMOLOG"/>
    <property type="match status" value="1"/>
</dbReference>
<evidence type="ECO:0000256" key="5">
    <source>
        <dbReference type="SAM" id="Phobius"/>
    </source>
</evidence>
<evidence type="ECO:0000256" key="2">
    <source>
        <dbReference type="ARBA" id="ARBA00022692"/>
    </source>
</evidence>
<dbReference type="PANTHER" id="PTHR23508:SF10">
    <property type="entry name" value="CARBOXYLIC ACID TRANSPORTER PROTEIN HOMOLOG"/>
    <property type="match status" value="1"/>
</dbReference>
<proteinExistence type="predicted"/>
<dbReference type="InterPro" id="IPR005828">
    <property type="entry name" value="MFS_sugar_transport-like"/>
</dbReference>
<keyword evidence="8" id="KW-1185">Reference proteome</keyword>
<dbReference type="EMBL" id="BAABAB010000028">
    <property type="protein sequence ID" value="GAA3631351.1"/>
    <property type="molecule type" value="Genomic_DNA"/>
</dbReference>
<dbReference type="PROSITE" id="PS00217">
    <property type="entry name" value="SUGAR_TRANSPORT_2"/>
    <property type="match status" value="1"/>
</dbReference>
<feature type="transmembrane region" description="Helical" evidence="5">
    <location>
        <begin position="267"/>
        <end position="292"/>
    </location>
</feature>
<name>A0ABP7AFY0_9ACTN</name>
<feature type="transmembrane region" description="Helical" evidence="5">
    <location>
        <begin position="178"/>
        <end position="197"/>
    </location>
</feature>
<evidence type="ECO:0000313" key="8">
    <source>
        <dbReference type="Proteomes" id="UP001501490"/>
    </source>
</evidence>
<evidence type="ECO:0000256" key="1">
    <source>
        <dbReference type="ARBA" id="ARBA00004651"/>
    </source>
</evidence>
<feature type="transmembrane region" description="Helical" evidence="5">
    <location>
        <begin position="61"/>
        <end position="81"/>
    </location>
</feature>
<dbReference type="InterPro" id="IPR005829">
    <property type="entry name" value="Sugar_transporter_CS"/>
</dbReference>